<dbReference type="PANTHER" id="PTHR32322">
    <property type="entry name" value="INNER MEMBRANE TRANSPORTER"/>
    <property type="match status" value="1"/>
</dbReference>
<dbReference type="InterPro" id="IPR037185">
    <property type="entry name" value="EmrE-like"/>
</dbReference>
<dbReference type="Proteomes" id="UP001054811">
    <property type="component" value="Chromosome"/>
</dbReference>
<evidence type="ECO:0000256" key="2">
    <source>
        <dbReference type="ARBA" id="ARBA00007362"/>
    </source>
</evidence>
<feature type="domain" description="EamA" evidence="8">
    <location>
        <begin position="157"/>
        <end position="283"/>
    </location>
</feature>
<evidence type="ECO:0000256" key="3">
    <source>
        <dbReference type="ARBA" id="ARBA00022692"/>
    </source>
</evidence>
<evidence type="ECO:0000256" key="4">
    <source>
        <dbReference type="ARBA" id="ARBA00022989"/>
    </source>
</evidence>
<dbReference type="Pfam" id="PF00892">
    <property type="entry name" value="EamA"/>
    <property type="match status" value="2"/>
</dbReference>
<feature type="domain" description="EamA" evidence="8">
    <location>
        <begin position="5"/>
        <end position="137"/>
    </location>
</feature>
<keyword evidence="5 7" id="KW-0472">Membrane</keyword>
<dbReference type="PANTHER" id="PTHR32322:SF2">
    <property type="entry name" value="EAMA DOMAIN-CONTAINING PROTEIN"/>
    <property type="match status" value="1"/>
</dbReference>
<organism evidence="9 10">
    <name type="scientific">Microbacterium elymi</name>
    <dbReference type="NCBI Taxonomy" id="2909587"/>
    <lineage>
        <taxon>Bacteria</taxon>
        <taxon>Bacillati</taxon>
        <taxon>Actinomycetota</taxon>
        <taxon>Actinomycetes</taxon>
        <taxon>Micrococcales</taxon>
        <taxon>Microbacteriaceae</taxon>
        <taxon>Microbacterium</taxon>
    </lineage>
</organism>
<comment type="similarity">
    <text evidence="2">Belongs to the EamA transporter family.</text>
</comment>
<evidence type="ECO:0000259" key="8">
    <source>
        <dbReference type="Pfam" id="PF00892"/>
    </source>
</evidence>
<feature type="transmembrane region" description="Helical" evidence="7">
    <location>
        <begin position="5"/>
        <end position="23"/>
    </location>
</feature>
<feature type="transmembrane region" description="Helical" evidence="7">
    <location>
        <begin position="267"/>
        <end position="284"/>
    </location>
</feature>
<name>A0ABY5NIH4_9MICO</name>
<dbReference type="EMBL" id="CP091139">
    <property type="protein sequence ID" value="UUT34965.1"/>
    <property type="molecule type" value="Genomic_DNA"/>
</dbReference>
<accession>A0ABY5NIH4</accession>
<sequence>MSAKGWWLFAAMAVLWGVPYLFISEAVSSFSPAAVVSGRTLVGALLLLPIALRRKALRPALRKWPWVLAFGAVEMGGPFFLLSHAEQTIPSGLTGLLVATVPLWATIIGFVVGSHRDIRLLKIVGLLVGFGGVTVIVAGQGLVVTDAASALVAVSEVLLTAVLYAIAPFIIAAKLGDVPSLGSITLALFAIGIVYLPIALLTQHEVPTVRSTVALGALAVLCTAIAFIVFFALIAEVGPVTAPLFTYVNPFVAITLGIIVLGEQLTPGLLIGFPLVLLGCWLAATGGRARRVRTAAVSGVEAAGTPDADIGVAVAPTDPAAVVPGAVVSETVVPGAAPTENTDSASHATRTDPRPRT</sequence>
<feature type="transmembrane region" description="Helical" evidence="7">
    <location>
        <begin position="29"/>
        <end position="52"/>
    </location>
</feature>
<feature type="region of interest" description="Disordered" evidence="6">
    <location>
        <begin position="334"/>
        <end position="357"/>
    </location>
</feature>
<evidence type="ECO:0000256" key="5">
    <source>
        <dbReference type="ARBA" id="ARBA00023136"/>
    </source>
</evidence>
<dbReference type="InterPro" id="IPR000620">
    <property type="entry name" value="EamA_dom"/>
</dbReference>
<proteinExistence type="inferred from homology"/>
<evidence type="ECO:0000256" key="1">
    <source>
        <dbReference type="ARBA" id="ARBA00004141"/>
    </source>
</evidence>
<feature type="transmembrane region" description="Helical" evidence="7">
    <location>
        <begin position="89"/>
        <end position="112"/>
    </location>
</feature>
<dbReference type="SUPFAM" id="SSF103481">
    <property type="entry name" value="Multidrug resistance efflux transporter EmrE"/>
    <property type="match status" value="2"/>
</dbReference>
<keyword evidence="4 7" id="KW-1133">Transmembrane helix</keyword>
<comment type="subcellular location">
    <subcellularLocation>
        <location evidence="1">Membrane</location>
        <topology evidence="1">Multi-pass membrane protein</topology>
    </subcellularLocation>
</comment>
<reference evidence="9" key="1">
    <citation type="submission" date="2022-01" db="EMBL/GenBank/DDBJ databases">
        <title>Microbacterium eymi and Microbacterium rhizovicinus sp. nov., isolated from the rhizospheric soil of Elymus tsukushiensis, a plant native to the Dokdo Islands, Republic of Korea.</title>
        <authorList>
            <person name="Hwang Y.J."/>
        </authorList>
    </citation>
    <scope>NUCLEOTIDE SEQUENCE</scope>
    <source>
        <strain evidence="9">KUDC0405</strain>
    </source>
</reference>
<evidence type="ECO:0000313" key="10">
    <source>
        <dbReference type="Proteomes" id="UP001054811"/>
    </source>
</evidence>
<evidence type="ECO:0000256" key="6">
    <source>
        <dbReference type="SAM" id="MobiDB-lite"/>
    </source>
</evidence>
<protein>
    <submittedName>
        <fullName evidence="9">DMT family transporter</fullName>
    </submittedName>
</protein>
<feature type="transmembrane region" description="Helical" evidence="7">
    <location>
        <begin position="242"/>
        <end position="261"/>
    </location>
</feature>
<feature type="transmembrane region" description="Helical" evidence="7">
    <location>
        <begin position="180"/>
        <end position="201"/>
    </location>
</feature>
<feature type="transmembrane region" description="Helical" evidence="7">
    <location>
        <begin position="213"/>
        <end position="235"/>
    </location>
</feature>
<feature type="transmembrane region" description="Helical" evidence="7">
    <location>
        <begin position="124"/>
        <end position="144"/>
    </location>
</feature>
<evidence type="ECO:0000313" key="9">
    <source>
        <dbReference type="EMBL" id="UUT34965.1"/>
    </source>
</evidence>
<keyword evidence="10" id="KW-1185">Reference proteome</keyword>
<feature type="transmembrane region" description="Helical" evidence="7">
    <location>
        <begin position="150"/>
        <end position="173"/>
    </location>
</feature>
<dbReference type="InterPro" id="IPR050638">
    <property type="entry name" value="AA-Vitamin_Transporters"/>
</dbReference>
<gene>
    <name evidence="9" type="ORF">L2X98_31870</name>
</gene>
<evidence type="ECO:0000256" key="7">
    <source>
        <dbReference type="SAM" id="Phobius"/>
    </source>
</evidence>
<dbReference type="RefSeq" id="WP_259611503.1">
    <property type="nucleotide sequence ID" value="NZ_CP091139.2"/>
</dbReference>
<feature type="transmembrane region" description="Helical" evidence="7">
    <location>
        <begin position="64"/>
        <end position="83"/>
    </location>
</feature>
<feature type="compositionally biased region" description="Polar residues" evidence="6">
    <location>
        <begin position="339"/>
        <end position="348"/>
    </location>
</feature>
<keyword evidence="3 7" id="KW-0812">Transmembrane</keyword>